<keyword evidence="3" id="KW-1185">Reference proteome</keyword>
<dbReference type="InterPro" id="IPR009537">
    <property type="entry name" value="DUF1156"/>
</dbReference>
<dbReference type="eggNOG" id="COG1743">
    <property type="taxonomic scope" value="Bacteria"/>
</dbReference>
<dbReference type="NCBIfam" id="NF042963">
    <property type="entry name" value="DUF1156_antiphage"/>
    <property type="match status" value="1"/>
</dbReference>
<accession>C1D0X3</accession>
<dbReference type="RefSeq" id="WP_012692620.1">
    <property type="nucleotide sequence ID" value="NC_012526.1"/>
</dbReference>
<dbReference type="Pfam" id="PF06634">
    <property type="entry name" value="DUF1156"/>
    <property type="match status" value="1"/>
</dbReference>
<evidence type="ECO:0000259" key="1">
    <source>
        <dbReference type="Pfam" id="PF06634"/>
    </source>
</evidence>
<dbReference type="PaxDb" id="546414-Deide_06491"/>
<sequence length="927" mass="104693">MTQTHPLLPETPLADQPSLIEHAFPVAKLSAESYKERDAKQAQRLSPVGKWWGRKPLVLVRASLLGALLPATDDPQKDNEVFERLMGMDEFGLYERRTRKALTAGQFAALSSEEQLKDAILAEAYEGPSDKESWKFINNHLRTNAFTLQELVEQLGIMRFGEKPKVGDVFSGGGSIPFEAARLGCDTYASDLNPVAALLTWSNQTLLCATPKDKERIDAAQKWVYEEVDRQITNWRIEHDERGRRADAYLWCNEVLDPETGYMVPLSATWVISQSHRVVAELIPDELNKRYEIKIITGATDEQLHKAKFGTVVNQHLIPPPTLDNPHPHSTHMDRLMERSGIKQWQAEDISSRAEDLFQERLYCIRWVEKIKKVVGKKIKVKEVRHYESVTAADLDRERQCFEILLGKISNWQELGFLPTLKVEQGKEIHKPQSRRGWTHWHHLFTPRQLLINGLFAESVARSSAPAELLALVGKVADWNSKLCRWKPMNNSSSQTYSAQSLSPLYNYNVRGFQALSTVSITTSDLNCTPTKVELIDARGVENVRSIWITDPPYADAIPYEEISEFFLAWYEKRIPRLFPEWYTDSKRALALKGKGVSFNQSMIEVYSNLSQLMPNNGIQIVMFTHQDIEVWADLAMTMWASGLKVTAAWTVATETTDGLKGGTNSVQGTVLLVLRKRGAVTTLFDDEILSLMEYEVSKQLKDMQLLEGAGLRWTDADLQLATYAAALRVITTHDIDGVDPHRELLKVRAKGEKSPVHRLIEQASQVASRELMPRGLDAGIWRDLGAHERFYLKGLETESRGEHRSGVYQELSKGFAANSWRDLLGDERANQVRLMTASEMGSRFVSNGPLAGTLLRHVLMAMQITVREQDPAKGVAWLQSEVQNFGMQQTRTIKLLEHLGKQALPHWAEDAAAARLLRGALMNAGV</sequence>
<protein>
    <recommendedName>
        <fullName evidence="1">DUF1156 domain-containing protein</fullName>
    </recommendedName>
</protein>
<proteinExistence type="predicted"/>
<dbReference type="HOGENOM" id="CLU_011601_0_0_0"/>
<evidence type="ECO:0000313" key="3">
    <source>
        <dbReference type="Proteomes" id="UP000002208"/>
    </source>
</evidence>
<dbReference type="OrthoDB" id="54231at2"/>
<dbReference type="REBASE" id="20631">
    <property type="entry name" value="M2.DdeVCDORF6490P"/>
</dbReference>
<dbReference type="EMBL" id="CP001114">
    <property type="protein sequence ID" value="ACO45497.1"/>
    <property type="molecule type" value="Genomic_DNA"/>
</dbReference>
<dbReference type="KEGG" id="ddr:Deide_06491"/>
<dbReference type="Proteomes" id="UP000002208">
    <property type="component" value="Chromosome"/>
</dbReference>
<evidence type="ECO:0000313" key="2">
    <source>
        <dbReference type="EMBL" id="ACO45497.1"/>
    </source>
</evidence>
<gene>
    <name evidence="2" type="ordered locus">Deide_06491</name>
</gene>
<dbReference type="InterPro" id="IPR029063">
    <property type="entry name" value="SAM-dependent_MTases_sf"/>
</dbReference>
<dbReference type="AlphaFoldDB" id="C1D0X3"/>
<name>C1D0X3_DEIDV</name>
<dbReference type="SUPFAM" id="SSF53335">
    <property type="entry name" value="S-adenosyl-L-methionine-dependent methyltransferases"/>
    <property type="match status" value="1"/>
</dbReference>
<organism evidence="2 3">
    <name type="scientific">Deinococcus deserti (strain DSM 17065 / CIP 109153 / LMG 22923 / VCD115)</name>
    <dbReference type="NCBI Taxonomy" id="546414"/>
    <lineage>
        <taxon>Bacteria</taxon>
        <taxon>Thermotogati</taxon>
        <taxon>Deinococcota</taxon>
        <taxon>Deinococci</taxon>
        <taxon>Deinococcales</taxon>
        <taxon>Deinococcaceae</taxon>
        <taxon>Deinococcus</taxon>
    </lineage>
</organism>
<reference evidence="2 3" key="1">
    <citation type="journal article" date="2009" name="PLoS Genet.">
        <title>Alliance of proteomics and genomics to unravel the specificities of Sahara bacterium Deinococcus deserti.</title>
        <authorList>
            <person name="de Groot A."/>
            <person name="Dulermo R."/>
            <person name="Ortet P."/>
            <person name="Blanchard L."/>
            <person name="Guerin P."/>
            <person name="Fernandez B."/>
            <person name="Vacherie B."/>
            <person name="Dossat C."/>
            <person name="Jolivet E."/>
            <person name="Siguier P."/>
            <person name="Chandler M."/>
            <person name="Barakat M."/>
            <person name="Dedieu A."/>
            <person name="Barbe V."/>
            <person name="Heulin T."/>
            <person name="Sommer S."/>
            <person name="Achouak W."/>
            <person name="Armengaud J."/>
        </authorList>
    </citation>
    <scope>NUCLEOTIDE SEQUENCE [LARGE SCALE GENOMIC DNA]</scope>
    <source>
        <strain evidence="3">DSM 17065 / CIP 109153 / LMG 22923 / VCD115</strain>
    </source>
</reference>
<feature type="domain" description="DUF1156" evidence="1">
    <location>
        <begin position="23"/>
        <end position="84"/>
    </location>
</feature>
<dbReference type="InterPro" id="IPR049953">
    <property type="entry name" value="Antiphage_assoc"/>
</dbReference>
<dbReference type="STRING" id="546414.Deide_06491"/>